<accession>A0A916NVN9</accession>
<feature type="transmembrane region" description="Helical" evidence="1">
    <location>
        <begin position="103"/>
        <end position="122"/>
    </location>
</feature>
<evidence type="ECO:0000313" key="3">
    <source>
        <dbReference type="Proteomes" id="UP000693892"/>
    </source>
</evidence>
<dbReference type="EMBL" id="CAJVAP010000011">
    <property type="protein sequence ID" value="CAG7609745.1"/>
    <property type="molecule type" value="Genomic_DNA"/>
</dbReference>
<dbReference type="InterPro" id="IPR046291">
    <property type="entry name" value="DUF6328"/>
</dbReference>
<evidence type="ECO:0000313" key="2">
    <source>
        <dbReference type="EMBL" id="CAG7609745.1"/>
    </source>
</evidence>
<keyword evidence="3" id="KW-1185">Reference proteome</keyword>
<dbReference type="Pfam" id="PF19853">
    <property type="entry name" value="DUF6328"/>
    <property type="match status" value="1"/>
</dbReference>
<feature type="transmembrane region" description="Helical" evidence="1">
    <location>
        <begin position="32"/>
        <end position="53"/>
    </location>
</feature>
<reference evidence="2" key="1">
    <citation type="submission" date="2021-06" db="EMBL/GenBank/DDBJ databases">
        <authorList>
            <person name="Criscuolo A."/>
        </authorList>
    </citation>
    <scope>NUCLEOTIDE SEQUENCE</scope>
    <source>
        <strain evidence="2">CIP111803</strain>
    </source>
</reference>
<comment type="caution">
    <text evidence="2">The sequence shown here is derived from an EMBL/GenBank/DDBJ whole genome shotgun (WGS) entry which is preliminary data.</text>
</comment>
<proteinExistence type="predicted"/>
<name>A0A916NVN9_9MICO</name>
<gene>
    <name evidence="2" type="ORF">LEUCIP111803_01238</name>
</gene>
<keyword evidence="1" id="KW-0812">Transmembrane</keyword>
<protein>
    <recommendedName>
        <fullName evidence="4">Sodium:proton antiporter</fullName>
    </recommendedName>
</protein>
<evidence type="ECO:0008006" key="4">
    <source>
        <dbReference type="Google" id="ProtNLM"/>
    </source>
</evidence>
<dbReference type="AlphaFoldDB" id="A0A916NVN9"/>
<feature type="transmembrane region" description="Helical" evidence="1">
    <location>
        <begin position="73"/>
        <end position="97"/>
    </location>
</feature>
<keyword evidence="1" id="KW-0472">Membrane</keyword>
<organism evidence="2 3">
    <name type="scientific">Leucobacter soli</name>
    <dbReference type="NCBI Taxonomy" id="2812850"/>
    <lineage>
        <taxon>Bacteria</taxon>
        <taxon>Bacillati</taxon>
        <taxon>Actinomycetota</taxon>
        <taxon>Actinomycetes</taxon>
        <taxon>Micrococcales</taxon>
        <taxon>Microbacteriaceae</taxon>
        <taxon>Leucobacter</taxon>
    </lineage>
</organism>
<sequence length="134" mass="14503">MTQTGVQILTAFLLMLPFQARFAELSGRQVALYLSLMVLAIVTTALMVAPVSLHRFLFQRGRKVDLVRIANRITGVGLITLGLLIVGTVGFVFDVVLGGPASWVAPIAAAILLLSLWIALPWRTRRADAASFEA</sequence>
<evidence type="ECO:0000256" key="1">
    <source>
        <dbReference type="SAM" id="Phobius"/>
    </source>
</evidence>
<dbReference type="Proteomes" id="UP000693892">
    <property type="component" value="Unassembled WGS sequence"/>
</dbReference>
<keyword evidence="1" id="KW-1133">Transmembrane helix</keyword>